<protein>
    <recommendedName>
        <fullName evidence="3">SpoVT-AbrB domain-containing protein</fullName>
    </recommendedName>
</protein>
<dbReference type="AlphaFoldDB" id="A0AAV3X185"/>
<accession>A0AAV3X185</accession>
<keyword evidence="2" id="KW-1185">Reference proteome</keyword>
<organism evidence="1 2">
    <name type="scientific">Microseira wollei NIES-4236</name>
    <dbReference type="NCBI Taxonomy" id="2530354"/>
    <lineage>
        <taxon>Bacteria</taxon>
        <taxon>Bacillati</taxon>
        <taxon>Cyanobacteriota</taxon>
        <taxon>Cyanophyceae</taxon>
        <taxon>Oscillatoriophycideae</taxon>
        <taxon>Aerosakkonematales</taxon>
        <taxon>Aerosakkonemataceae</taxon>
        <taxon>Microseira</taxon>
    </lineage>
</organism>
<sequence length="195" mass="22392">MGIGQWNRFYIPAPVCNRYNIKPGDYLVMYDGSTGEFIIKDPLMGKIVYKEQMNSIWDLAFLAPDKESSEAIQQLQKKKYPSAGGGYSNHHIIPDHLCDQCELTIAGTRYGVFKKDGDENLMLLPDEFHKKNHSPGSPYSNLLRDVLRQRWNDLIDAGLDKDRYAIREAIQEIIEVTRDKLKDLSKQKGKTIRDV</sequence>
<evidence type="ECO:0000313" key="2">
    <source>
        <dbReference type="Proteomes" id="UP001050975"/>
    </source>
</evidence>
<evidence type="ECO:0008006" key="3">
    <source>
        <dbReference type="Google" id="ProtNLM"/>
    </source>
</evidence>
<proteinExistence type="predicted"/>
<dbReference type="RefSeq" id="WP_226576074.1">
    <property type="nucleotide sequence ID" value="NZ_BLAY01000013.1"/>
</dbReference>
<reference evidence="1" key="1">
    <citation type="submission" date="2019-10" db="EMBL/GenBank/DDBJ databases">
        <title>Draft genome sequece of Microseira wollei NIES-4236.</title>
        <authorList>
            <person name="Yamaguchi H."/>
            <person name="Suzuki S."/>
            <person name="Kawachi M."/>
        </authorList>
    </citation>
    <scope>NUCLEOTIDE SEQUENCE</scope>
    <source>
        <strain evidence="1">NIES-4236</strain>
    </source>
</reference>
<evidence type="ECO:0000313" key="1">
    <source>
        <dbReference type="EMBL" id="GET36467.1"/>
    </source>
</evidence>
<name>A0AAV3X185_9CYAN</name>
<comment type="caution">
    <text evidence="1">The sequence shown here is derived from an EMBL/GenBank/DDBJ whole genome shotgun (WGS) entry which is preliminary data.</text>
</comment>
<gene>
    <name evidence="1" type="ORF">MiSe_12180</name>
</gene>
<dbReference type="Proteomes" id="UP001050975">
    <property type="component" value="Unassembled WGS sequence"/>
</dbReference>
<dbReference type="EMBL" id="BLAY01000013">
    <property type="protein sequence ID" value="GET36467.1"/>
    <property type="molecule type" value="Genomic_DNA"/>
</dbReference>